<gene>
    <name evidence="2" type="ORF">TNCT_365361</name>
</gene>
<organism evidence="2 3">
    <name type="scientific">Trichonephila clavata</name>
    <name type="common">Joro spider</name>
    <name type="synonym">Nephila clavata</name>
    <dbReference type="NCBI Taxonomy" id="2740835"/>
    <lineage>
        <taxon>Eukaryota</taxon>
        <taxon>Metazoa</taxon>
        <taxon>Ecdysozoa</taxon>
        <taxon>Arthropoda</taxon>
        <taxon>Chelicerata</taxon>
        <taxon>Arachnida</taxon>
        <taxon>Araneae</taxon>
        <taxon>Araneomorphae</taxon>
        <taxon>Entelegynae</taxon>
        <taxon>Araneoidea</taxon>
        <taxon>Nephilidae</taxon>
        <taxon>Trichonephila</taxon>
    </lineage>
</organism>
<protein>
    <submittedName>
        <fullName evidence="2">Uncharacterized protein</fullName>
    </submittedName>
</protein>
<dbReference type="AlphaFoldDB" id="A0A8X6L670"/>
<reference evidence="2" key="1">
    <citation type="submission" date="2020-07" db="EMBL/GenBank/DDBJ databases">
        <title>Multicomponent nature underlies the extraordinary mechanical properties of spider dragline silk.</title>
        <authorList>
            <person name="Kono N."/>
            <person name="Nakamura H."/>
            <person name="Mori M."/>
            <person name="Yoshida Y."/>
            <person name="Ohtoshi R."/>
            <person name="Malay A.D."/>
            <person name="Moran D.A.P."/>
            <person name="Tomita M."/>
            <person name="Numata K."/>
            <person name="Arakawa K."/>
        </authorList>
    </citation>
    <scope>NUCLEOTIDE SEQUENCE</scope>
</reference>
<dbReference type="Proteomes" id="UP000887116">
    <property type="component" value="Unassembled WGS sequence"/>
</dbReference>
<evidence type="ECO:0000313" key="2">
    <source>
        <dbReference type="EMBL" id="GFQ96826.1"/>
    </source>
</evidence>
<feature type="compositionally biased region" description="Basic and acidic residues" evidence="1">
    <location>
        <begin position="25"/>
        <end position="43"/>
    </location>
</feature>
<proteinExistence type="predicted"/>
<name>A0A8X6L670_TRICU</name>
<accession>A0A8X6L670</accession>
<feature type="region of interest" description="Disordered" evidence="1">
    <location>
        <begin position="1"/>
        <end position="44"/>
    </location>
</feature>
<dbReference type="EMBL" id="BMAO01024667">
    <property type="protein sequence ID" value="GFQ96826.1"/>
    <property type="molecule type" value="Genomic_DNA"/>
</dbReference>
<evidence type="ECO:0000256" key="1">
    <source>
        <dbReference type="SAM" id="MobiDB-lite"/>
    </source>
</evidence>
<keyword evidence="3" id="KW-1185">Reference proteome</keyword>
<evidence type="ECO:0000313" key="3">
    <source>
        <dbReference type="Proteomes" id="UP000887116"/>
    </source>
</evidence>
<comment type="caution">
    <text evidence="2">The sequence shown here is derived from an EMBL/GenBank/DDBJ whole genome shotgun (WGS) entry which is preliminary data.</text>
</comment>
<sequence length="112" mass="12853">MDMFSRSQRKSLFIESASRQPHKFLHSDSRAFRPPNKADHSLKPNDLVPRICASFSSEPRKSPLLNIVSKRSIHWIDSELKLRFVGAPIRKPNQSKGLQCLMMIIVPSEIIE</sequence>